<evidence type="ECO:0008006" key="3">
    <source>
        <dbReference type="Google" id="ProtNLM"/>
    </source>
</evidence>
<dbReference type="InterPro" id="IPR023214">
    <property type="entry name" value="HAD_sf"/>
</dbReference>
<sequence>MIKESRKIPRVGFDLDGVILYNPLRVLRPLAVGIKKVFVKNKARKFFVPTNPLDRAIWGFLHKTSFRKNKGLREIGDLVKNKRIEAYLITGRYSFLERDLNKWLGKLKTDIEFTDIFYNKNDEQPNVFKQKMIEKLELNAFVEDNWDIVQHLSSRLESKALQCKIFWLSNFFDKDIEYRYKFMSLKDIARHINDQ</sequence>
<evidence type="ECO:0000313" key="2">
    <source>
        <dbReference type="Proteomes" id="UP000177026"/>
    </source>
</evidence>
<dbReference type="Proteomes" id="UP000177026">
    <property type="component" value="Unassembled WGS sequence"/>
</dbReference>
<proteinExistence type="predicted"/>
<dbReference type="Gene3D" id="3.40.50.1000">
    <property type="entry name" value="HAD superfamily/HAD-like"/>
    <property type="match status" value="1"/>
</dbReference>
<reference evidence="1 2" key="1">
    <citation type="journal article" date="2016" name="Nat. Commun.">
        <title>Thousands of microbial genomes shed light on interconnected biogeochemical processes in an aquifer system.</title>
        <authorList>
            <person name="Anantharaman K."/>
            <person name="Brown C.T."/>
            <person name="Hug L.A."/>
            <person name="Sharon I."/>
            <person name="Castelle C.J."/>
            <person name="Probst A.J."/>
            <person name="Thomas B.C."/>
            <person name="Singh A."/>
            <person name="Wilkins M.J."/>
            <person name="Karaoz U."/>
            <person name="Brodie E.L."/>
            <person name="Williams K.H."/>
            <person name="Hubbard S.S."/>
            <person name="Banfield J.F."/>
        </authorList>
    </citation>
    <scope>NUCLEOTIDE SEQUENCE [LARGE SCALE GENOMIC DNA]</scope>
</reference>
<accession>A0A1F7GPD4</accession>
<name>A0A1F7GPD4_9BACT</name>
<protein>
    <recommendedName>
        <fullName evidence="3">FCP1 homology domain-containing protein</fullName>
    </recommendedName>
</protein>
<dbReference type="AlphaFoldDB" id="A0A1F7GPD4"/>
<comment type="caution">
    <text evidence="1">The sequence shown here is derived from an EMBL/GenBank/DDBJ whole genome shotgun (WGS) entry which is preliminary data.</text>
</comment>
<gene>
    <name evidence="1" type="ORF">A2866_00035</name>
</gene>
<dbReference type="InterPro" id="IPR036412">
    <property type="entry name" value="HAD-like_sf"/>
</dbReference>
<organism evidence="1 2">
    <name type="scientific">Candidatus Roizmanbacteria bacterium RIFCSPHIGHO2_01_FULL_39_8</name>
    <dbReference type="NCBI Taxonomy" id="1802033"/>
    <lineage>
        <taxon>Bacteria</taxon>
        <taxon>Candidatus Roizmaniibacteriota</taxon>
    </lineage>
</organism>
<dbReference type="EMBL" id="MFZI01000030">
    <property type="protein sequence ID" value="OGK20777.1"/>
    <property type="molecule type" value="Genomic_DNA"/>
</dbReference>
<dbReference type="SUPFAM" id="SSF56784">
    <property type="entry name" value="HAD-like"/>
    <property type="match status" value="1"/>
</dbReference>
<evidence type="ECO:0000313" key="1">
    <source>
        <dbReference type="EMBL" id="OGK20777.1"/>
    </source>
</evidence>